<reference evidence="1 2" key="1">
    <citation type="journal article" date="2018" name="ISME J.">
        <title>Involvement of Burkholderiaceae and sulfurous volatiles in disease-suppressive soils.</title>
        <authorList>
            <person name="Carrion V.J."/>
            <person name="Cordovez V."/>
            <person name="Tyc O."/>
            <person name="Etalo D.W."/>
            <person name="de Bruijn I."/>
            <person name="de Jager V.C."/>
            <person name="Medema M.H."/>
            <person name="Eberl L."/>
            <person name="Raaijmakers J.M."/>
        </authorList>
    </citation>
    <scope>NUCLEOTIDE SEQUENCE [LARGE SCALE GENOMIC DNA]</scope>
    <source>
        <strain evidence="2">mHSR5</strain>
    </source>
</reference>
<evidence type="ECO:0000313" key="2">
    <source>
        <dbReference type="Proteomes" id="UP000253104"/>
    </source>
</evidence>
<evidence type="ECO:0000313" key="1">
    <source>
        <dbReference type="EMBL" id="AXF19416.1"/>
    </source>
</evidence>
<dbReference type="Gene3D" id="1.10.443.10">
    <property type="entry name" value="Intergrase catalytic core"/>
    <property type="match status" value="1"/>
</dbReference>
<dbReference type="AlphaFoldDB" id="A0A2Z5MRX3"/>
<dbReference type="Proteomes" id="UP000253104">
    <property type="component" value="Chromosome mHSR5_A"/>
</dbReference>
<organism evidence="1 2">
    <name type="scientific">Burkholderia pyrrocinia</name>
    <name type="common">Pseudomonas pyrrocinia</name>
    <dbReference type="NCBI Taxonomy" id="60550"/>
    <lineage>
        <taxon>Bacteria</taxon>
        <taxon>Pseudomonadati</taxon>
        <taxon>Pseudomonadota</taxon>
        <taxon>Betaproteobacteria</taxon>
        <taxon>Burkholderiales</taxon>
        <taxon>Burkholderiaceae</taxon>
        <taxon>Burkholderia</taxon>
        <taxon>Burkholderia cepacia complex</taxon>
    </lineage>
</organism>
<dbReference type="GO" id="GO:0015074">
    <property type="term" value="P:DNA integration"/>
    <property type="evidence" value="ECO:0007669"/>
    <property type="project" value="InterPro"/>
</dbReference>
<accession>A0A2Z5MRX3</accession>
<dbReference type="GO" id="GO:0006310">
    <property type="term" value="P:DNA recombination"/>
    <property type="evidence" value="ECO:0007669"/>
    <property type="project" value="InterPro"/>
</dbReference>
<gene>
    <name evidence="1" type="ORF">CUJ89_02075</name>
</gene>
<name>A0A2Z5MRX3_BURPY</name>
<sequence length="609" mass="68515">MRRFVESKGVTWAILVADDGTVHDEADWDLRLLSNSHSRFASRTNGFAILEDVREAAIEAGWALAHLPEGRVLSHDVQEFIKAVIGYRCKRHIVPRSVRHEALVWRKFFSVVRKAPWELNTDDFNRFMSLKEWDDKTMAALSVLVTVINENMLSENVPVAAEVRKKSATRLQSNLDERRYSEKLPDPKSLHELVRIVFQETPVGHQDRIRFYALRLLMFTGLRINEVLMLPADCLCWETHVDVVTGSDASEIGGVSRTLRLRYFGEKRREGQPGVLVEDHQFVPEKFHRIVVEAVEGALAATTSLRAALERNPEGSRRFKTLDGDELSVADLLFLVIFHGTGELPPVIPDDEVVEVAAESSFFAFLSYHDEGMSTIFMRYGKGPNLERLKVNAHSLRHLMNTEYFRLNIPDTVITQHFGRTTVVQSHEYDHRSLGEQLAFIELPKSAQAIIAPGSVQETVAKMVMSGFVGLSHVAESFKKIQQEHGDEAAFTYLAATSDGFHVTPYGFCTTSFAVNPCVRHLKCFHRCKRYVPSGLPEHRITLEELRGKLSMMRERAAAKPANSIGRKNQIAHADELLAGVDAALSAQPGAIVFPGGRDYSEPEEDVFA</sequence>
<evidence type="ECO:0008006" key="3">
    <source>
        <dbReference type="Google" id="ProtNLM"/>
    </source>
</evidence>
<protein>
    <recommendedName>
        <fullName evidence="3">Integrase</fullName>
    </recommendedName>
</protein>
<dbReference type="InterPro" id="IPR013762">
    <property type="entry name" value="Integrase-like_cat_sf"/>
</dbReference>
<dbReference type="EMBL" id="CP024902">
    <property type="protein sequence ID" value="AXF19416.1"/>
    <property type="molecule type" value="Genomic_DNA"/>
</dbReference>
<dbReference type="GO" id="GO:0003677">
    <property type="term" value="F:DNA binding"/>
    <property type="evidence" value="ECO:0007669"/>
    <property type="project" value="InterPro"/>
</dbReference>
<proteinExistence type="predicted"/>